<dbReference type="HOGENOM" id="CLU_2416479_0_0_1"/>
<dbReference type="AlphaFoldDB" id="A2XJ04"/>
<dbReference type="Gramene" id="BGIOSGA010341-TA">
    <property type="protein sequence ID" value="BGIOSGA010341-PA"/>
    <property type="gene ID" value="BGIOSGA010341"/>
</dbReference>
<evidence type="ECO:0000313" key="3">
    <source>
        <dbReference type="Proteomes" id="UP000007015"/>
    </source>
</evidence>
<dbReference type="EMBL" id="CM000128">
    <property type="protein sequence ID" value="EAY90814.1"/>
    <property type="molecule type" value="Genomic_DNA"/>
</dbReference>
<keyword evidence="1" id="KW-0732">Signal</keyword>
<gene>
    <name evidence="2" type="ORF">OsI_12417</name>
</gene>
<dbReference type="OMA" id="IKRYGCH"/>
<accession>A2XJ04</accession>
<reference evidence="2 3" key="1">
    <citation type="journal article" date="2005" name="PLoS Biol.">
        <title>The genomes of Oryza sativa: a history of duplications.</title>
        <authorList>
            <person name="Yu J."/>
            <person name="Wang J."/>
            <person name="Lin W."/>
            <person name="Li S."/>
            <person name="Li H."/>
            <person name="Zhou J."/>
            <person name="Ni P."/>
            <person name="Dong W."/>
            <person name="Hu S."/>
            <person name="Zeng C."/>
            <person name="Zhang J."/>
            <person name="Zhang Y."/>
            <person name="Li R."/>
            <person name="Xu Z."/>
            <person name="Li S."/>
            <person name="Li X."/>
            <person name="Zheng H."/>
            <person name="Cong L."/>
            <person name="Lin L."/>
            <person name="Yin J."/>
            <person name="Geng J."/>
            <person name="Li G."/>
            <person name="Shi J."/>
            <person name="Liu J."/>
            <person name="Lv H."/>
            <person name="Li J."/>
            <person name="Wang J."/>
            <person name="Deng Y."/>
            <person name="Ran L."/>
            <person name="Shi X."/>
            <person name="Wang X."/>
            <person name="Wu Q."/>
            <person name="Li C."/>
            <person name="Ren X."/>
            <person name="Wang J."/>
            <person name="Wang X."/>
            <person name="Li D."/>
            <person name="Liu D."/>
            <person name="Zhang X."/>
            <person name="Ji Z."/>
            <person name="Zhao W."/>
            <person name="Sun Y."/>
            <person name="Zhang Z."/>
            <person name="Bao J."/>
            <person name="Han Y."/>
            <person name="Dong L."/>
            <person name="Ji J."/>
            <person name="Chen P."/>
            <person name="Wu S."/>
            <person name="Liu J."/>
            <person name="Xiao Y."/>
            <person name="Bu D."/>
            <person name="Tan J."/>
            <person name="Yang L."/>
            <person name="Ye C."/>
            <person name="Zhang J."/>
            <person name="Xu J."/>
            <person name="Zhou Y."/>
            <person name="Yu Y."/>
            <person name="Zhang B."/>
            <person name="Zhuang S."/>
            <person name="Wei H."/>
            <person name="Liu B."/>
            <person name="Lei M."/>
            <person name="Yu H."/>
            <person name="Li Y."/>
            <person name="Xu H."/>
            <person name="Wei S."/>
            <person name="He X."/>
            <person name="Fang L."/>
            <person name="Zhang Z."/>
            <person name="Zhang Y."/>
            <person name="Huang X."/>
            <person name="Su Z."/>
            <person name="Tong W."/>
            <person name="Li J."/>
            <person name="Tong Z."/>
            <person name="Li S."/>
            <person name="Ye J."/>
            <person name="Wang L."/>
            <person name="Fang L."/>
            <person name="Lei T."/>
            <person name="Chen C."/>
            <person name="Chen H."/>
            <person name="Xu Z."/>
            <person name="Li H."/>
            <person name="Huang H."/>
            <person name="Zhang F."/>
            <person name="Xu H."/>
            <person name="Li N."/>
            <person name="Zhao C."/>
            <person name="Li S."/>
            <person name="Dong L."/>
            <person name="Huang Y."/>
            <person name="Li L."/>
            <person name="Xi Y."/>
            <person name="Qi Q."/>
            <person name="Li W."/>
            <person name="Zhang B."/>
            <person name="Hu W."/>
            <person name="Zhang Y."/>
            <person name="Tian X."/>
            <person name="Jiao Y."/>
            <person name="Liang X."/>
            <person name="Jin J."/>
            <person name="Gao L."/>
            <person name="Zheng W."/>
            <person name="Hao B."/>
            <person name="Liu S."/>
            <person name="Wang W."/>
            <person name="Yuan L."/>
            <person name="Cao M."/>
            <person name="McDermott J."/>
            <person name="Samudrala R."/>
            <person name="Wang J."/>
            <person name="Wong G.K."/>
            <person name="Yang H."/>
        </authorList>
    </citation>
    <scope>NUCLEOTIDE SEQUENCE [LARGE SCALE GENOMIC DNA]</scope>
    <source>
        <strain evidence="3">cv. 93-11</strain>
    </source>
</reference>
<evidence type="ECO:0000313" key="2">
    <source>
        <dbReference type="EMBL" id="EAY90814.1"/>
    </source>
</evidence>
<protein>
    <submittedName>
        <fullName evidence="2">Uncharacterized protein</fullName>
    </submittedName>
</protein>
<organism evidence="2 3">
    <name type="scientific">Oryza sativa subsp. indica</name>
    <name type="common">Rice</name>
    <dbReference type="NCBI Taxonomy" id="39946"/>
    <lineage>
        <taxon>Eukaryota</taxon>
        <taxon>Viridiplantae</taxon>
        <taxon>Streptophyta</taxon>
        <taxon>Embryophyta</taxon>
        <taxon>Tracheophyta</taxon>
        <taxon>Spermatophyta</taxon>
        <taxon>Magnoliopsida</taxon>
        <taxon>Liliopsida</taxon>
        <taxon>Poales</taxon>
        <taxon>Poaceae</taxon>
        <taxon>BOP clade</taxon>
        <taxon>Oryzoideae</taxon>
        <taxon>Oryzeae</taxon>
        <taxon>Oryzinae</taxon>
        <taxon>Oryza</taxon>
        <taxon>Oryza sativa</taxon>
    </lineage>
</organism>
<sequence length="109" mass="10897">MGSSKQAKAAALALLCAAVALLAVAAAAAAAPPTTAKNQTAWRRVEDYLAAEWELPVDTAGELLYASAIRPGGGSLIHDQPSCSGGGCAANGGGGYHDRGCIKRYGCHG</sequence>
<name>A2XJ04_ORYSI</name>
<feature type="chain" id="PRO_5002649528" evidence="1">
    <location>
        <begin position="31"/>
        <end position="109"/>
    </location>
</feature>
<feature type="signal peptide" evidence="1">
    <location>
        <begin position="1"/>
        <end position="30"/>
    </location>
</feature>
<proteinExistence type="predicted"/>
<dbReference type="Proteomes" id="UP000007015">
    <property type="component" value="Chromosome 3"/>
</dbReference>
<keyword evidence="3" id="KW-1185">Reference proteome</keyword>
<evidence type="ECO:0000256" key="1">
    <source>
        <dbReference type="SAM" id="SignalP"/>
    </source>
</evidence>